<evidence type="ECO:0000256" key="1">
    <source>
        <dbReference type="ARBA" id="ARBA00007274"/>
    </source>
</evidence>
<dbReference type="InterPro" id="IPR001451">
    <property type="entry name" value="Hexapep"/>
</dbReference>
<evidence type="ECO:0000256" key="7">
    <source>
        <dbReference type="ARBA" id="ARBA00047633"/>
    </source>
</evidence>
<reference evidence="8 9" key="1">
    <citation type="submission" date="2020-04" db="EMBL/GenBank/DDBJ databases">
        <title>Genome sequencing of novel species.</title>
        <authorList>
            <person name="Heo J."/>
            <person name="Kim S.-J."/>
            <person name="Kim J.-S."/>
            <person name="Hong S.-B."/>
            <person name="Kwon S.-W."/>
        </authorList>
    </citation>
    <scope>NUCLEOTIDE SEQUENCE [LARGE SCALE GENOMIC DNA]</scope>
    <source>
        <strain evidence="8 9">GN2-R2</strain>
    </source>
</reference>
<evidence type="ECO:0000256" key="3">
    <source>
        <dbReference type="ARBA" id="ARBA00020291"/>
    </source>
</evidence>
<dbReference type="Pfam" id="PF00132">
    <property type="entry name" value="Hexapep"/>
    <property type="match status" value="1"/>
</dbReference>
<comment type="similarity">
    <text evidence="1">Belongs to the transferase hexapeptide repeat family.</text>
</comment>
<dbReference type="KEGG" id="mfy:HH212_13400"/>
<name>A0A7Z2ZT15_9BURK</name>
<dbReference type="Proteomes" id="UP000502415">
    <property type="component" value="Chromosome"/>
</dbReference>
<dbReference type="RefSeq" id="WP_170202924.1">
    <property type="nucleotide sequence ID" value="NZ_CP051685.1"/>
</dbReference>
<keyword evidence="6 8" id="KW-0012">Acyltransferase</keyword>
<dbReference type="CDD" id="cd04647">
    <property type="entry name" value="LbH_MAT_like"/>
    <property type="match status" value="1"/>
</dbReference>
<dbReference type="GO" id="GO:0046677">
    <property type="term" value="P:response to antibiotic"/>
    <property type="evidence" value="ECO:0007669"/>
    <property type="project" value="UniProtKB-KW"/>
</dbReference>
<keyword evidence="5" id="KW-0046">Antibiotic resistance</keyword>
<gene>
    <name evidence="8" type="ORF">HH212_13400</name>
</gene>
<dbReference type="AlphaFoldDB" id="A0A7Z2ZT15"/>
<evidence type="ECO:0000313" key="8">
    <source>
        <dbReference type="EMBL" id="QJE00894.1"/>
    </source>
</evidence>
<evidence type="ECO:0000256" key="5">
    <source>
        <dbReference type="ARBA" id="ARBA00023251"/>
    </source>
</evidence>
<sequence length="189" mass="20579">MAYLSEEDLKLIGFKAVGRNVKVSDKAAIYAPELIEIGDNSRIDDFCIISGKVSIGRHVHIAPHCLVAGGELGITMGDFSGLAYFVQVFSQSDDYSGKTMTNPTVPKEYKNEYKAAVHLGRHVIIGAGSVIFPGVTVAEGCSVGALALVNKSTEAWGIYLGNPARRLRDRSRDLLKFEEKMQEENNDSI</sequence>
<evidence type="ECO:0000256" key="4">
    <source>
        <dbReference type="ARBA" id="ARBA00022679"/>
    </source>
</evidence>
<dbReference type="EMBL" id="CP051685">
    <property type="protein sequence ID" value="QJE00894.1"/>
    <property type="molecule type" value="Genomic_DNA"/>
</dbReference>
<organism evidence="8 9">
    <name type="scientific">Massilia forsythiae</name>
    <dbReference type="NCBI Taxonomy" id="2728020"/>
    <lineage>
        <taxon>Bacteria</taxon>
        <taxon>Pseudomonadati</taxon>
        <taxon>Pseudomonadota</taxon>
        <taxon>Betaproteobacteria</taxon>
        <taxon>Burkholderiales</taxon>
        <taxon>Oxalobacteraceae</taxon>
        <taxon>Telluria group</taxon>
        <taxon>Massilia</taxon>
    </lineage>
</organism>
<evidence type="ECO:0000313" key="9">
    <source>
        <dbReference type="Proteomes" id="UP000502415"/>
    </source>
</evidence>
<protein>
    <recommendedName>
        <fullName evidence="3">Chloramphenicol acetyltransferase</fullName>
        <ecNumber evidence="2">2.3.1.28</ecNumber>
    </recommendedName>
</protein>
<proteinExistence type="inferred from homology"/>
<evidence type="ECO:0000256" key="2">
    <source>
        <dbReference type="ARBA" id="ARBA00013235"/>
    </source>
</evidence>
<accession>A0A7Z2ZT15</accession>
<keyword evidence="9" id="KW-1185">Reference proteome</keyword>
<dbReference type="InterPro" id="IPR011004">
    <property type="entry name" value="Trimer_LpxA-like_sf"/>
</dbReference>
<dbReference type="InterPro" id="IPR050179">
    <property type="entry name" value="Trans_hexapeptide_repeat"/>
</dbReference>
<keyword evidence="4 8" id="KW-0808">Transferase</keyword>
<dbReference type="PANTHER" id="PTHR43300">
    <property type="entry name" value="ACETYLTRANSFERASE"/>
    <property type="match status" value="1"/>
</dbReference>
<evidence type="ECO:0000256" key="6">
    <source>
        <dbReference type="ARBA" id="ARBA00023315"/>
    </source>
</evidence>
<comment type="catalytic activity">
    <reaction evidence="7">
        <text>chloramphenicol + acetyl-CoA = chloramphenicol 3-acetate + CoA</text>
        <dbReference type="Rhea" id="RHEA:18421"/>
        <dbReference type="ChEBI" id="CHEBI:16730"/>
        <dbReference type="ChEBI" id="CHEBI:17698"/>
        <dbReference type="ChEBI" id="CHEBI:57287"/>
        <dbReference type="ChEBI" id="CHEBI:57288"/>
        <dbReference type="EC" id="2.3.1.28"/>
    </reaction>
</comment>
<dbReference type="Gene3D" id="2.160.10.10">
    <property type="entry name" value="Hexapeptide repeat proteins"/>
    <property type="match status" value="1"/>
</dbReference>
<dbReference type="GO" id="GO:0008811">
    <property type="term" value="F:chloramphenicol O-acetyltransferase activity"/>
    <property type="evidence" value="ECO:0007669"/>
    <property type="project" value="UniProtKB-EC"/>
</dbReference>
<dbReference type="SUPFAM" id="SSF51161">
    <property type="entry name" value="Trimeric LpxA-like enzymes"/>
    <property type="match status" value="1"/>
</dbReference>
<dbReference type="PANTHER" id="PTHR43300:SF12">
    <property type="entry name" value="CHLORAMPHENICOL ACETYLTRANSFERASE"/>
    <property type="match status" value="1"/>
</dbReference>
<dbReference type="EC" id="2.3.1.28" evidence="2"/>